<feature type="signal peptide" evidence="2">
    <location>
        <begin position="1"/>
        <end position="17"/>
    </location>
</feature>
<name>A0ABQ2ZVA0_9GAMM</name>
<reference evidence="4" key="1">
    <citation type="journal article" date="2019" name="Int. J. Syst. Evol. Microbiol.">
        <title>The Global Catalogue of Microorganisms (GCM) 10K type strain sequencing project: providing services to taxonomists for standard genome sequencing and annotation.</title>
        <authorList>
            <consortium name="The Broad Institute Genomics Platform"/>
            <consortium name="The Broad Institute Genome Sequencing Center for Infectious Disease"/>
            <person name="Wu L."/>
            <person name="Ma J."/>
        </authorList>
    </citation>
    <scope>NUCLEOTIDE SEQUENCE [LARGE SCALE GENOMIC DNA]</scope>
    <source>
        <strain evidence="4">KCTC 22232</strain>
    </source>
</reference>
<dbReference type="InterPro" id="IPR024572">
    <property type="entry name" value="RcnB"/>
</dbReference>
<feature type="compositionally biased region" description="Basic and acidic residues" evidence="1">
    <location>
        <begin position="23"/>
        <end position="45"/>
    </location>
</feature>
<keyword evidence="2" id="KW-0732">Signal</keyword>
<evidence type="ECO:0000313" key="4">
    <source>
        <dbReference type="Proteomes" id="UP000621898"/>
    </source>
</evidence>
<dbReference type="Gene3D" id="3.10.450.160">
    <property type="entry name" value="inner membrane protein cigr"/>
    <property type="match status" value="1"/>
</dbReference>
<dbReference type="Proteomes" id="UP000621898">
    <property type="component" value="Unassembled WGS sequence"/>
</dbReference>
<evidence type="ECO:0000313" key="3">
    <source>
        <dbReference type="EMBL" id="GGY23448.1"/>
    </source>
</evidence>
<accession>A0ABQ2ZVA0</accession>
<gene>
    <name evidence="3" type="ORF">GCM10008098_16130</name>
</gene>
<organism evidence="3 4">
    <name type="scientific">Rhodanobacter panaciterrae</name>
    <dbReference type="NCBI Taxonomy" id="490572"/>
    <lineage>
        <taxon>Bacteria</taxon>
        <taxon>Pseudomonadati</taxon>
        <taxon>Pseudomonadota</taxon>
        <taxon>Gammaproteobacteria</taxon>
        <taxon>Lysobacterales</taxon>
        <taxon>Rhodanobacteraceae</taxon>
        <taxon>Rhodanobacter</taxon>
    </lineage>
</organism>
<keyword evidence="4" id="KW-1185">Reference proteome</keyword>
<evidence type="ECO:0000256" key="1">
    <source>
        <dbReference type="SAM" id="MobiDB-lite"/>
    </source>
</evidence>
<dbReference type="EMBL" id="BMXT01000001">
    <property type="protein sequence ID" value="GGY23448.1"/>
    <property type="molecule type" value="Genomic_DNA"/>
</dbReference>
<comment type="caution">
    <text evidence="3">The sequence shown here is derived from an EMBL/GenBank/DDBJ whole genome shotgun (WGS) entry which is preliminary data.</text>
</comment>
<evidence type="ECO:0008006" key="5">
    <source>
        <dbReference type="Google" id="ProtNLM"/>
    </source>
</evidence>
<feature type="chain" id="PRO_5045519348" description="Regulator RcnB of Ni and Co efflux" evidence="2">
    <location>
        <begin position="18"/>
        <end position="142"/>
    </location>
</feature>
<dbReference type="Pfam" id="PF11776">
    <property type="entry name" value="RcnB"/>
    <property type="match status" value="1"/>
</dbReference>
<protein>
    <recommendedName>
        <fullName evidence="5">Regulator RcnB of Ni and Co efflux</fullName>
    </recommendedName>
</protein>
<proteinExistence type="predicted"/>
<sequence>MWVVCGALLMFSAAAVAQPLDQDYRDQQRQDQGQDRGNHDQHQDQGNHGQYQDQRNHGRNRGNHGHGGNYSGMYDRGRHEGWYRRGGYVPTEYRGGSYVVTDWRGQNLRQPPRGYRYVRSDNGDFLLVAITTGIIASILANH</sequence>
<feature type="region of interest" description="Disordered" evidence="1">
    <location>
        <begin position="23"/>
        <end position="72"/>
    </location>
</feature>
<evidence type="ECO:0000256" key="2">
    <source>
        <dbReference type="SAM" id="SignalP"/>
    </source>
</evidence>